<sequence>MYKCALVLAAGQGTRMKSKLPKVLHKVCGKSMVNHVIDTLRKVNIDDVNVIIGTGAELVRESTEDKKVSYSLQEETLGTGHAVICAKEFLKGKKGIVAIANGDAPLIEPETLENVINSHINEKNYGTIITSIIEDSTGYGRIVRNNEGNVESIVEHKDCNEEQLEIKEINAGMYIFDIEELLQALDKLSNNNSQKEYYLTDVIEIMAKKGLKVGSVVAPFEETLGVNSRVQLAEVESIMRKKINERHLVNGVTIIDPSNTYIGRDVKIENDVIIYPGCILEGNTIISEDCVILQNSRIVDSFIGKGTEVQSSVILQSKVGENTHVGPFAYIRPESIIGDDVKIGDFVEIKKSTIGNGTKVSHLTYVGDAEVGKNVNFGCGTVTVNYDGNKKHLTKIGDNAFVGCNTNLVAPVEVEEGAYIAAGSTITTTVPSDALAVARAKQVNIKNWVSRRGLYHKK</sequence>
<dbReference type="SUPFAM" id="SSF53448">
    <property type="entry name" value="Nucleotide-diphospho-sugar transferases"/>
    <property type="match status" value="1"/>
</dbReference>
<evidence type="ECO:0000256" key="16">
    <source>
        <dbReference type="ARBA" id="ARBA00023316"/>
    </source>
</evidence>
<accession>W6RYW4</accession>
<dbReference type="SUPFAM" id="SSF51161">
    <property type="entry name" value="Trimeric LpxA-like enzymes"/>
    <property type="match status" value="1"/>
</dbReference>
<feature type="region of interest" description="N-acetyltransferase" evidence="20">
    <location>
        <begin position="251"/>
        <end position="458"/>
    </location>
</feature>
<dbReference type="PROSITE" id="PS00101">
    <property type="entry name" value="HEXAPEP_TRANSFERASES"/>
    <property type="match status" value="1"/>
</dbReference>
<feature type="binding site" evidence="20">
    <location>
        <position position="170"/>
    </location>
    <ligand>
        <name>UDP-N-acetyl-alpha-D-glucosamine</name>
        <dbReference type="ChEBI" id="CHEBI:57705"/>
    </ligand>
</feature>
<dbReference type="HAMAP" id="MF_01631">
    <property type="entry name" value="GlmU"/>
    <property type="match status" value="1"/>
</dbReference>
<dbReference type="CDD" id="cd03353">
    <property type="entry name" value="LbH_GlmU_C"/>
    <property type="match status" value="1"/>
</dbReference>
<dbReference type="Proteomes" id="UP000019426">
    <property type="component" value="Chromosome M2/40_rep1"/>
</dbReference>
<comment type="caution">
    <text evidence="20">Lacks conserved residue(s) required for the propagation of feature annotation.</text>
</comment>
<comment type="catalytic activity">
    <reaction evidence="18 20">
        <text>N-acetyl-alpha-D-glucosamine 1-phosphate + UTP + H(+) = UDP-N-acetyl-alpha-D-glucosamine + diphosphate</text>
        <dbReference type="Rhea" id="RHEA:13509"/>
        <dbReference type="ChEBI" id="CHEBI:15378"/>
        <dbReference type="ChEBI" id="CHEBI:33019"/>
        <dbReference type="ChEBI" id="CHEBI:46398"/>
        <dbReference type="ChEBI" id="CHEBI:57705"/>
        <dbReference type="ChEBI" id="CHEBI:57776"/>
        <dbReference type="EC" id="2.7.7.23"/>
    </reaction>
</comment>
<dbReference type="InterPro" id="IPR005882">
    <property type="entry name" value="Bifunctional_GlmU"/>
</dbReference>
<dbReference type="STRING" id="1216932.CM240_2538"/>
<keyword evidence="12 20" id="KW-0133">Cell shape</keyword>
<dbReference type="Pfam" id="PF25087">
    <property type="entry name" value="GMPPB_C"/>
    <property type="match status" value="1"/>
</dbReference>
<dbReference type="RefSeq" id="WP_044039458.1">
    <property type="nucleotide sequence ID" value="NZ_HG917868.1"/>
</dbReference>
<dbReference type="Gene3D" id="2.160.10.10">
    <property type="entry name" value="Hexapeptide repeat proteins"/>
    <property type="match status" value="1"/>
</dbReference>
<evidence type="ECO:0000256" key="8">
    <source>
        <dbReference type="ARBA" id="ARBA00022695"/>
    </source>
</evidence>
<gene>
    <name evidence="20 23" type="primary">glmU</name>
    <name evidence="23" type="ORF">CM240_2538</name>
</gene>
<evidence type="ECO:0000256" key="4">
    <source>
        <dbReference type="ARBA" id="ARBA00007707"/>
    </source>
</evidence>
<dbReference type="GO" id="GO:0019134">
    <property type="term" value="F:glucosamine-1-phosphate N-acetyltransferase activity"/>
    <property type="evidence" value="ECO:0007669"/>
    <property type="project" value="UniProtKB-UniRule"/>
</dbReference>
<keyword evidence="8 20" id="KW-0548">Nucleotidyltransferase</keyword>
<dbReference type="GO" id="GO:0016020">
    <property type="term" value="C:membrane"/>
    <property type="evidence" value="ECO:0007669"/>
    <property type="project" value="GOC"/>
</dbReference>
<evidence type="ECO:0000256" key="17">
    <source>
        <dbReference type="ARBA" id="ARBA00048247"/>
    </source>
</evidence>
<dbReference type="InterPro" id="IPR050065">
    <property type="entry name" value="GlmU-like"/>
</dbReference>
<keyword evidence="9 20" id="KW-0479">Metal-binding</keyword>
<dbReference type="NCBIfam" id="TIGR01173">
    <property type="entry name" value="glmU"/>
    <property type="match status" value="1"/>
</dbReference>
<dbReference type="UniPathway" id="UPA00973"/>
<dbReference type="GO" id="GO:0009252">
    <property type="term" value="P:peptidoglycan biosynthetic process"/>
    <property type="evidence" value="ECO:0007669"/>
    <property type="project" value="UniProtKB-UniRule"/>
</dbReference>
<evidence type="ECO:0000256" key="12">
    <source>
        <dbReference type="ARBA" id="ARBA00022960"/>
    </source>
</evidence>
<dbReference type="InterPro" id="IPR029044">
    <property type="entry name" value="Nucleotide-diphossugar_trans"/>
</dbReference>
<dbReference type="GO" id="GO:0071555">
    <property type="term" value="P:cell wall organization"/>
    <property type="evidence" value="ECO:0007669"/>
    <property type="project" value="UniProtKB-KW"/>
</dbReference>
<evidence type="ECO:0000313" key="24">
    <source>
        <dbReference type="Proteomes" id="UP000019426"/>
    </source>
</evidence>
<dbReference type="InterPro" id="IPR056729">
    <property type="entry name" value="GMPPB_C"/>
</dbReference>
<dbReference type="InterPro" id="IPR018357">
    <property type="entry name" value="Hexapep_transf_CS"/>
</dbReference>
<dbReference type="GO" id="GO:0008360">
    <property type="term" value="P:regulation of cell shape"/>
    <property type="evidence" value="ECO:0007669"/>
    <property type="project" value="UniProtKB-KW"/>
</dbReference>
<dbReference type="CDD" id="cd02540">
    <property type="entry name" value="GT2_GlmU_N_bac"/>
    <property type="match status" value="1"/>
</dbReference>
<dbReference type="EC" id="2.3.1.157" evidence="20"/>
<keyword evidence="16 20" id="KW-0961">Cell wall biogenesis/degradation</keyword>
<feature type="binding site" evidence="20">
    <location>
        <position position="140"/>
    </location>
    <ligand>
        <name>UDP-N-acetyl-alpha-D-glucosamine</name>
        <dbReference type="ChEBI" id="CHEBI:57705"/>
    </ligand>
</feature>
<comment type="similarity">
    <text evidence="4 20">In the C-terminal section; belongs to the transferase hexapeptide repeat family.</text>
</comment>
<evidence type="ECO:0000259" key="21">
    <source>
        <dbReference type="Pfam" id="PF00483"/>
    </source>
</evidence>
<dbReference type="InterPro" id="IPR001451">
    <property type="entry name" value="Hexapep"/>
</dbReference>
<dbReference type="InterPro" id="IPR011004">
    <property type="entry name" value="Trimer_LpxA-like_sf"/>
</dbReference>
<feature type="binding site" evidence="20">
    <location>
        <position position="365"/>
    </location>
    <ligand>
        <name>UDP-N-acetyl-alpha-D-glucosamine</name>
        <dbReference type="ChEBI" id="CHEBI:57705"/>
    </ligand>
</feature>
<comment type="catalytic activity">
    <reaction evidence="17 20">
        <text>alpha-D-glucosamine 1-phosphate + acetyl-CoA = N-acetyl-alpha-D-glucosamine 1-phosphate + CoA + H(+)</text>
        <dbReference type="Rhea" id="RHEA:13725"/>
        <dbReference type="ChEBI" id="CHEBI:15378"/>
        <dbReference type="ChEBI" id="CHEBI:57287"/>
        <dbReference type="ChEBI" id="CHEBI:57288"/>
        <dbReference type="ChEBI" id="CHEBI:57776"/>
        <dbReference type="ChEBI" id="CHEBI:58516"/>
        <dbReference type="EC" id="2.3.1.157"/>
    </reaction>
</comment>
<keyword evidence="14 20" id="KW-0511">Multifunctional enzyme</keyword>
<dbReference type="GO" id="GO:0000902">
    <property type="term" value="P:cell morphogenesis"/>
    <property type="evidence" value="ECO:0007669"/>
    <property type="project" value="UniProtKB-UniRule"/>
</dbReference>
<dbReference type="Pfam" id="PF00483">
    <property type="entry name" value="NTP_transferase"/>
    <property type="match status" value="1"/>
</dbReference>
<feature type="region of interest" description="Linker" evidence="20">
    <location>
        <begin position="230"/>
        <end position="250"/>
    </location>
</feature>
<dbReference type="PANTHER" id="PTHR43584">
    <property type="entry name" value="NUCLEOTIDYL TRANSFERASE"/>
    <property type="match status" value="1"/>
</dbReference>
<evidence type="ECO:0000256" key="13">
    <source>
        <dbReference type="ARBA" id="ARBA00022984"/>
    </source>
</evidence>
<feature type="binding site" evidence="20">
    <location>
        <position position="73"/>
    </location>
    <ligand>
        <name>UDP-N-acetyl-alpha-D-glucosamine</name>
        <dbReference type="ChEBI" id="CHEBI:57705"/>
    </ligand>
</feature>
<proteinExistence type="inferred from homology"/>
<dbReference type="UniPathway" id="UPA00113">
    <property type="reaction ID" value="UER00532"/>
</dbReference>
<protein>
    <recommendedName>
        <fullName evidence="20">Bifunctional protein GlmU</fullName>
    </recommendedName>
    <domain>
        <recommendedName>
            <fullName evidence="20">UDP-N-acetylglucosamine pyrophosphorylase</fullName>
            <ecNumber evidence="20">2.7.7.23</ecNumber>
        </recommendedName>
        <alternativeName>
            <fullName evidence="20">N-acetylglucosamine-1-phosphate uridyltransferase</fullName>
        </alternativeName>
    </domain>
    <domain>
        <recommendedName>
            <fullName evidence="20">Glucosamine-1-phosphate N-acetyltransferase</fullName>
            <ecNumber evidence="20">2.3.1.157</ecNumber>
        </recommendedName>
    </domain>
</protein>
<feature type="binding site" evidence="20">
    <location>
        <position position="155"/>
    </location>
    <ligand>
        <name>UDP-N-acetyl-alpha-D-glucosamine</name>
        <dbReference type="ChEBI" id="CHEBI:57705"/>
    </ligand>
</feature>
<feature type="binding site" evidence="20">
    <location>
        <position position="350"/>
    </location>
    <ligand>
        <name>UDP-N-acetyl-alpha-D-glucosamine</name>
        <dbReference type="ChEBI" id="CHEBI:57705"/>
    </ligand>
</feature>
<keyword evidence="24" id="KW-1185">Reference proteome</keyword>
<dbReference type="GO" id="GO:0003977">
    <property type="term" value="F:UDP-N-acetylglucosamine diphosphorylase activity"/>
    <property type="evidence" value="ECO:0007669"/>
    <property type="project" value="UniProtKB-UniRule"/>
</dbReference>
<keyword evidence="10 20" id="KW-0677">Repeat</keyword>
<evidence type="ECO:0000256" key="10">
    <source>
        <dbReference type="ARBA" id="ARBA00022737"/>
    </source>
</evidence>
<dbReference type="Gene3D" id="3.90.550.10">
    <property type="entry name" value="Spore Coat Polysaccharide Biosynthesis Protein SpsA, Chain A"/>
    <property type="match status" value="1"/>
</dbReference>
<evidence type="ECO:0000259" key="22">
    <source>
        <dbReference type="Pfam" id="PF25087"/>
    </source>
</evidence>
<evidence type="ECO:0000256" key="14">
    <source>
        <dbReference type="ARBA" id="ARBA00023268"/>
    </source>
</evidence>
<keyword evidence="15 20" id="KW-0012">Acyltransferase</keyword>
<feature type="binding site" evidence="20">
    <location>
        <position position="332"/>
    </location>
    <ligand>
        <name>UDP-N-acetyl-alpha-D-glucosamine</name>
        <dbReference type="ChEBI" id="CHEBI:57705"/>
    </ligand>
</feature>
<feature type="binding site" evidence="20">
    <location>
        <position position="103"/>
    </location>
    <ligand>
        <name>Mg(2+)</name>
        <dbReference type="ChEBI" id="CHEBI:18420"/>
    </ligand>
</feature>
<evidence type="ECO:0000256" key="11">
    <source>
        <dbReference type="ARBA" id="ARBA00022842"/>
    </source>
</evidence>
<keyword evidence="7 20" id="KW-0808">Transferase</keyword>
<feature type="binding site" evidence="20">
    <location>
        <begin position="385"/>
        <end position="386"/>
    </location>
    <ligand>
        <name>acetyl-CoA</name>
        <dbReference type="ChEBI" id="CHEBI:57288"/>
    </ligand>
</feature>
<dbReference type="GO" id="GO:0006048">
    <property type="term" value="P:UDP-N-acetylglucosamine biosynthetic process"/>
    <property type="evidence" value="ECO:0007669"/>
    <property type="project" value="UniProtKB-UniPathway"/>
</dbReference>
<evidence type="ECO:0000256" key="6">
    <source>
        <dbReference type="ARBA" id="ARBA00022490"/>
    </source>
</evidence>
<dbReference type="GO" id="GO:0000287">
    <property type="term" value="F:magnesium ion binding"/>
    <property type="evidence" value="ECO:0007669"/>
    <property type="project" value="UniProtKB-UniRule"/>
</dbReference>
<comment type="cofactor">
    <cofactor evidence="20">
        <name>Mg(2+)</name>
        <dbReference type="ChEBI" id="CHEBI:18420"/>
    </cofactor>
    <text evidence="20">Binds 1 Mg(2+) ion per subunit.</text>
</comment>
<dbReference type="EC" id="2.7.7.23" evidence="20"/>
<evidence type="ECO:0000256" key="1">
    <source>
        <dbReference type="ARBA" id="ARBA00004496"/>
    </source>
</evidence>
<dbReference type="OrthoDB" id="9775031at2"/>
<evidence type="ECO:0000256" key="19">
    <source>
        <dbReference type="ARBA" id="ARBA00049628"/>
    </source>
</evidence>
<name>W6RYW4_9CLOT</name>
<comment type="similarity">
    <text evidence="5 20">In the N-terminal section; belongs to the N-acetylglucosamine-1-phosphate uridyltransferase family.</text>
</comment>
<evidence type="ECO:0000256" key="15">
    <source>
        <dbReference type="ARBA" id="ARBA00023315"/>
    </source>
</evidence>
<feature type="binding site" evidence="20">
    <location>
        <position position="227"/>
    </location>
    <ligand>
        <name>Mg(2+)</name>
        <dbReference type="ChEBI" id="CHEBI:18420"/>
    </ligand>
</feature>
<evidence type="ECO:0000313" key="23">
    <source>
        <dbReference type="EMBL" id="CDM69663.1"/>
    </source>
</evidence>
<keyword evidence="13 20" id="KW-0573">Peptidoglycan synthesis</keyword>
<dbReference type="eggNOG" id="COG1207">
    <property type="taxonomic scope" value="Bacteria"/>
</dbReference>
<feature type="binding site" evidence="20">
    <location>
        <position position="376"/>
    </location>
    <ligand>
        <name>UDP-N-acetyl-alpha-D-glucosamine</name>
        <dbReference type="ChEBI" id="CHEBI:57705"/>
    </ligand>
</feature>
<comment type="pathway">
    <text evidence="3 20">Nucleotide-sugar biosynthesis; UDP-N-acetyl-alpha-D-glucosamine biosynthesis; UDP-N-acetyl-alpha-D-glucosamine from N-acetyl-alpha-D-glucosamine 1-phosphate: step 1/1.</text>
</comment>
<evidence type="ECO:0000256" key="9">
    <source>
        <dbReference type="ARBA" id="ARBA00022723"/>
    </source>
</evidence>
<feature type="region of interest" description="Pyrophosphorylase" evidence="20">
    <location>
        <begin position="1"/>
        <end position="229"/>
    </location>
</feature>
<feature type="binding site" evidence="20">
    <location>
        <position position="422"/>
    </location>
    <ligand>
        <name>acetyl-CoA</name>
        <dbReference type="ChEBI" id="CHEBI:57288"/>
    </ligand>
</feature>
<comment type="function">
    <text evidence="19 20">Catalyzes the last two sequential reactions in the de novo biosynthetic pathway for UDP-N-acetylglucosamine (UDP-GlcNAc). The C-terminal domain catalyzes the transfer of acetyl group from acetyl coenzyme A to glucosamine-1-phosphate (GlcN-1-P) to produce N-acetylglucosamine-1-phosphate (GlcNAc-1-P), which is converted into UDP-GlcNAc by the transfer of uridine 5-monophosphate (from uridine 5-triphosphate), a reaction catalyzed by the N-terminal domain.</text>
</comment>
<dbReference type="GO" id="GO:0005737">
    <property type="term" value="C:cytoplasm"/>
    <property type="evidence" value="ECO:0007669"/>
    <property type="project" value="UniProtKB-SubCell"/>
</dbReference>
<comment type="pathway">
    <text evidence="20">Bacterial outer membrane biogenesis; LPS lipid A biosynthesis.</text>
</comment>
<organism evidence="23 24">
    <name type="scientific">Clostridium bornimense</name>
    <dbReference type="NCBI Taxonomy" id="1216932"/>
    <lineage>
        <taxon>Bacteria</taxon>
        <taxon>Bacillati</taxon>
        <taxon>Bacillota</taxon>
        <taxon>Clostridia</taxon>
        <taxon>Eubacteriales</taxon>
        <taxon>Clostridiaceae</taxon>
        <taxon>Clostridium</taxon>
    </lineage>
</organism>
<feature type="binding site" evidence="20">
    <location>
        <begin position="8"/>
        <end position="11"/>
    </location>
    <ligand>
        <name>UDP-N-acetyl-alpha-D-glucosamine</name>
        <dbReference type="ChEBI" id="CHEBI:57705"/>
    </ligand>
</feature>
<dbReference type="AlphaFoldDB" id="W6RYW4"/>
<dbReference type="InterPro" id="IPR038009">
    <property type="entry name" value="GlmU_C_LbH"/>
</dbReference>
<dbReference type="PANTHER" id="PTHR43584:SF3">
    <property type="entry name" value="BIFUNCTIONAL PROTEIN GLMU"/>
    <property type="match status" value="1"/>
</dbReference>
<feature type="binding site" evidence="20">
    <location>
        <position position="227"/>
    </location>
    <ligand>
        <name>UDP-N-acetyl-alpha-D-glucosamine</name>
        <dbReference type="ChEBI" id="CHEBI:57705"/>
    </ligand>
</feature>
<feature type="binding site" evidence="20">
    <location>
        <position position="22"/>
    </location>
    <ligand>
        <name>UDP-N-acetyl-alpha-D-glucosamine</name>
        <dbReference type="ChEBI" id="CHEBI:57705"/>
    </ligand>
</feature>
<feature type="domain" description="Mannose-1-phosphate guanyltransferase C-terminal" evidence="22">
    <location>
        <begin position="265"/>
        <end position="343"/>
    </location>
</feature>
<feature type="domain" description="Nucleotidyl transferase" evidence="21">
    <location>
        <begin position="5"/>
        <end position="216"/>
    </location>
</feature>
<dbReference type="KEGG" id="clt:CM240_2538"/>
<dbReference type="GO" id="GO:0009245">
    <property type="term" value="P:lipid A biosynthetic process"/>
    <property type="evidence" value="ECO:0007669"/>
    <property type="project" value="UniProtKB-UniRule"/>
</dbReference>
<dbReference type="Pfam" id="PF00132">
    <property type="entry name" value="Hexapep"/>
    <property type="match status" value="1"/>
</dbReference>
<dbReference type="HOGENOM" id="CLU_029499_15_2_9"/>
<comment type="subcellular location">
    <subcellularLocation>
        <location evidence="1 20">Cytoplasm</location>
    </subcellularLocation>
</comment>
<keyword evidence="6 20" id="KW-0963">Cytoplasm</keyword>
<feature type="binding site" evidence="20">
    <location>
        <begin position="78"/>
        <end position="79"/>
    </location>
    <ligand>
        <name>UDP-N-acetyl-alpha-D-glucosamine</name>
        <dbReference type="ChEBI" id="CHEBI:57705"/>
    </ligand>
</feature>
<dbReference type="EMBL" id="HG917868">
    <property type="protein sequence ID" value="CDM69663.1"/>
    <property type="molecule type" value="Genomic_DNA"/>
</dbReference>
<evidence type="ECO:0000256" key="5">
    <source>
        <dbReference type="ARBA" id="ARBA00007947"/>
    </source>
</evidence>
<feature type="active site" description="Proton acceptor" evidence="20">
    <location>
        <position position="362"/>
    </location>
</feature>
<evidence type="ECO:0000256" key="20">
    <source>
        <dbReference type="HAMAP-Rule" id="MF_01631"/>
    </source>
</evidence>
<evidence type="ECO:0000256" key="3">
    <source>
        <dbReference type="ARBA" id="ARBA00005208"/>
    </source>
</evidence>
<dbReference type="PATRIC" id="fig|1216932.3.peg.2507"/>
<comment type="subunit">
    <text evidence="20">Homotrimer.</text>
</comment>
<dbReference type="NCBIfam" id="NF010934">
    <property type="entry name" value="PRK14354.1"/>
    <property type="match status" value="1"/>
</dbReference>
<evidence type="ECO:0000256" key="2">
    <source>
        <dbReference type="ARBA" id="ARBA00005166"/>
    </source>
</evidence>
<dbReference type="InterPro" id="IPR005835">
    <property type="entry name" value="NTP_transferase_dom"/>
</dbReference>
<comment type="pathway">
    <text evidence="2 20">Nucleotide-sugar biosynthesis; UDP-N-acetyl-alpha-D-glucosamine biosynthesis; N-acetyl-alpha-D-glucosamine 1-phosphate from alpha-D-glucosamine 6-phosphate (route II): step 2/2.</text>
</comment>
<evidence type="ECO:0000256" key="18">
    <source>
        <dbReference type="ARBA" id="ARBA00048493"/>
    </source>
</evidence>
<keyword evidence="11 20" id="KW-0460">Magnesium</keyword>
<evidence type="ECO:0000256" key="7">
    <source>
        <dbReference type="ARBA" id="ARBA00022679"/>
    </source>
</evidence>
<reference evidence="23 24" key="1">
    <citation type="submission" date="2013-11" db="EMBL/GenBank/DDBJ databases">
        <title>Complete genome sequence of Clostridum sp. M2/40.</title>
        <authorList>
            <person name="Wibberg D."/>
            <person name="Puehler A."/>
            <person name="Schlueter A."/>
        </authorList>
    </citation>
    <scope>NUCLEOTIDE SEQUENCE [LARGE SCALE GENOMIC DNA]</scope>
    <source>
        <strain evidence="24">M2/40</strain>
    </source>
</reference>
<feature type="binding site" evidence="20">
    <location>
        <position position="439"/>
    </location>
    <ligand>
        <name>acetyl-CoA</name>
        <dbReference type="ChEBI" id="CHEBI:57288"/>
    </ligand>
</feature>